<name>A0A7R9JHT9_TIMCA</name>
<reference evidence="1" key="1">
    <citation type="submission" date="2020-11" db="EMBL/GenBank/DDBJ databases">
        <authorList>
            <person name="Tran Van P."/>
        </authorList>
    </citation>
    <scope>NUCLEOTIDE SEQUENCE</scope>
</reference>
<protein>
    <submittedName>
        <fullName evidence="1">(California timema) hypothetical protein</fullName>
    </submittedName>
</protein>
<organism evidence="1">
    <name type="scientific">Timema californicum</name>
    <name type="common">California timema</name>
    <name type="synonym">Walking stick</name>
    <dbReference type="NCBI Taxonomy" id="61474"/>
    <lineage>
        <taxon>Eukaryota</taxon>
        <taxon>Metazoa</taxon>
        <taxon>Ecdysozoa</taxon>
        <taxon>Arthropoda</taxon>
        <taxon>Hexapoda</taxon>
        <taxon>Insecta</taxon>
        <taxon>Pterygota</taxon>
        <taxon>Neoptera</taxon>
        <taxon>Polyneoptera</taxon>
        <taxon>Phasmatodea</taxon>
        <taxon>Timematodea</taxon>
        <taxon>Timematoidea</taxon>
        <taxon>Timematidae</taxon>
        <taxon>Timema</taxon>
    </lineage>
</organism>
<sequence length="81" mass="8387">MNVLGMGGGGFIPNNPRQAGMEGLVLVISGARVPGTALVDFSPCPAKRFRSQWVSVDALFGTAEQRYSVTGNPFGGVSSEA</sequence>
<dbReference type="AlphaFoldDB" id="A0A7R9JHT9"/>
<gene>
    <name evidence="1" type="ORF">TCMB3V08_LOCUS12103</name>
</gene>
<dbReference type="EMBL" id="OE192497">
    <property type="protein sequence ID" value="CAD7579569.1"/>
    <property type="molecule type" value="Genomic_DNA"/>
</dbReference>
<proteinExistence type="predicted"/>
<evidence type="ECO:0000313" key="1">
    <source>
        <dbReference type="EMBL" id="CAD7579569.1"/>
    </source>
</evidence>
<accession>A0A7R9JHT9</accession>